<dbReference type="PANTHER" id="PTHR45588">
    <property type="entry name" value="TPR DOMAIN-CONTAINING PROTEIN"/>
    <property type="match status" value="1"/>
</dbReference>
<name>A0A5A7MT58_9PROT</name>
<dbReference type="Gene3D" id="1.25.40.10">
    <property type="entry name" value="Tetratricopeptide repeat domain"/>
    <property type="match status" value="1"/>
</dbReference>
<dbReference type="SUPFAM" id="SSF48452">
    <property type="entry name" value="TPR-like"/>
    <property type="match status" value="1"/>
</dbReference>
<comment type="caution">
    <text evidence="1">The sequence shown here is derived from an EMBL/GenBank/DDBJ whole genome shotgun (WGS) entry which is preliminary data.</text>
</comment>
<evidence type="ECO:0000313" key="2">
    <source>
        <dbReference type="Proteomes" id="UP000322084"/>
    </source>
</evidence>
<dbReference type="InterPro" id="IPR011990">
    <property type="entry name" value="TPR-like_helical_dom_sf"/>
</dbReference>
<proteinExistence type="predicted"/>
<sequence length="162" mass="16997">MAAALDGDENSTKTAVSALRQTARSDQIGPLTENNVPADTILGIAAHILEGRLALTQKKSMAAAAHFKAAAELQDSLPYMEPPFWYYPARQSLGAALMAAGKADEAVVALNQSLLSAPNNAYALFMLRKAETARGNEAAAKAAQKAYEAAWAGKGTPPEGRI</sequence>
<dbReference type="Proteomes" id="UP000322084">
    <property type="component" value="Unassembled WGS sequence"/>
</dbReference>
<gene>
    <name evidence="1" type="ORF">JCM17844_27640</name>
</gene>
<evidence type="ECO:0008006" key="3">
    <source>
        <dbReference type="Google" id="ProtNLM"/>
    </source>
</evidence>
<evidence type="ECO:0000313" key="1">
    <source>
        <dbReference type="EMBL" id="GEQ99127.1"/>
    </source>
</evidence>
<dbReference type="AlphaFoldDB" id="A0A5A7MT58"/>
<dbReference type="EMBL" id="BKCL01000013">
    <property type="protein sequence ID" value="GEQ99127.1"/>
    <property type="molecule type" value="Genomic_DNA"/>
</dbReference>
<protein>
    <recommendedName>
        <fullName evidence="3">Tetratricopeptide repeat protein</fullName>
    </recommendedName>
</protein>
<organism evidence="1 2">
    <name type="scientific">Iodidimonas gelatinilytica</name>
    <dbReference type="NCBI Taxonomy" id="1236966"/>
    <lineage>
        <taxon>Bacteria</taxon>
        <taxon>Pseudomonadati</taxon>
        <taxon>Pseudomonadota</taxon>
        <taxon>Alphaproteobacteria</taxon>
        <taxon>Iodidimonadales</taxon>
        <taxon>Iodidimonadaceae</taxon>
        <taxon>Iodidimonas</taxon>
    </lineage>
</organism>
<dbReference type="PANTHER" id="PTHR45588:SF1">
    <property type="entry name" value="WW DOMAIN-CONTAINING PROTEIN"/>
    <property type="match status" value="1"/>
</dbReference>
<reference evidence="1 2" key="1">
    <citation type="submission" date="2019-09" db="EMBL/GenBank/DDBJ databases">
        <title>NBRP : Genome information of microbial organism related human and environment.</title>
        <authorList>
            <person name="Hattori M."/>
            <person name="Oshima K."/>
            <person name="Inaba H."/>
            <person name="Suda W."/>
            <person name="Sakamoto M."/>
            <person name="Iino T."/>
            <person name="Kitahara M."/>
            <person name="Oshida Y."/>
            <person name="Iida T."/>
            <person name="Kudo T."/>
            <person name="Itoh T."/>
            <person name="Ohkuma M."/>
        </authorList>
    </citation>
    <scope>NUCLEOTIDE SEQUENCE [LARGE SCALE GENOMIC DNA]</scope>
    <source>
        <strain evidence="1 2">Hi-2</strain>
    </source>
</reference>
<accession>A0A5A7MT58</accession>